<sequence length="115" mass="13055">MKRAFMRKVLVFKNIIAMLREREGHEQGGKGENYADRGVYVRSISDITKLVHLRSCLSGPALKVIEREMICAETYSEVVQTLKNRFDPPQGVMQSLALSVICVKTYSNEEGELFT</sequence>
<protein>
    <submittedName>
        <fullName evidence="1">Uncharacterized protein</fullName>
    </submittedName>
</protein>
<keyword evidence="2" id="KW-1185">Reference proteome</keyword>
<reference evidence="1 2" key="1">
    <citation type="submission" date="2015-01" db="EMBL/GenBank/DDBJ databases">
        <title>Evolution of Trichinella species and genotypes.</title>
        <authorList>
            <person name="Korhonen P.K."/>
            <person name="Edoardo P."/>
            <person name="Giuseppe L.R."/>
            <person name="Gasser R.B."/>
        </authorList>
    </citation>
    <scope>NUCLEOTIDE SEQUENCE [LARGE SCALE GENOMIC DNA]</scope>
    <source>
        <strain evidence="1">ISS1980</strain>
    </source>
</reference>
<dbReference type="EMBL" id="JYDO01000064">
    <property type="protein sequence ID" value="KRZ73395.1"/>
    <property type="molecule type" value="Genomic_DNA"/>
</dbReference>
<organism evidence="1 2">
    <name type="scientific">Trichinella papuae</name>
    <dbReference type="NCBI Taxonomy" id="268474"/>
    <lineage>
        <taxon>Eukaryota</taxon>
        <taxon>Metazoa</taxon>
        <taxon>Ecdysozoa</taxon>
        <taxon>Nematoda</taxon>
        <taxon>Enoplea</taxon>
        <taxon>Dorylaimia</taxon>
        <taxon>Trichinellida</taxon>
        <taxon>Trichinellidae</taxon>
        <taxon>Trichinella</taxon>
    </lineage>
</organism>
<evidence type="ECO:0000313" key="1">
    <source>
        <dbReference type="EMBL" id="KRZ73395.1"/>
    </source>
</evidence>
<dbReference type="InterPro" id="IPR005312">
    <property type="entry name" value="DUF1759"/>
</dbReference>
<name>A0A0V1MP54_9BILA</name>
<proteinExistence type="predicted"/>
<comment type="caution">
    <text evidence="1">The sequence shown here is derived from an EMBL/GenBank/DDBJ whole genome shotgun (WGS) entry which is preliminary data.</text>
</comment>
<evidence type="ECO:0000313" key="2">
    <source>
        <dbReference type="Proteomes" id="UP000054843"/>
    </source>
</evidence>
<dbReference type="Proteomes" id="UP000054843">
    <property type="component" value="Unassembled WGS sequence"/>
</dbReference>
<dbReference type="Pfam" id="PF03564">
    <property type="entry name" value="DUF1759"/>
    <property type="match status" value="1"/>
</dbReference>
<accession>A0A0V1MP54</accession>
<gene>
    <name evidence="1" type="ORF">T10_7531</name>
</gene>
<dbReference type="AlphaFoldDB" id="A0A0V1MP54"/>